<dbReference type="GO" id="GO:0035091">
    <property type="term" value="F:phosphatidylinositol binding"/>
    <property type="evidence" value="ECO:0007669"/>
    <property type="project" value="InterPro"/>
</dbReference>
<name>F0YK31_AURAN</name>
<sequence length="336" mass="35686">MDLLVESATSDVRMGLVDFGVNLEICDALERNPSDAVTMAFAVKKRLGKNDAHVTALSLTLLEMCVKNCGEAVHAAVGQQQILSEIAKLCEGGSGEEVKRQALALVQQWGVAFESRDALPAFADTYTALKVKGFEFPTGNEENAPVFTPPRQDGTVVQDDAVYAAALADGSLDRANALAKVRADVEIVAEKIRLCKEMVPNSPGIDHDDALAEVVGFLEACRPRLAILVESGLSGAFGDETLTSCLKVNDDLHEALQGEAKPRVYEAPGLPKPPSPQNLLPLDLDDDEDDALSRGPKAASLILQPPPATTAEPCLLDIDFTATPPAVDAPLPDKLP</sequence>
<reference evidence="5 6" key="1">
    <citation type="journal article" date="2011" name="Proc. Natl. Acad. Sci. U.S.A.">
        <title>Niche of harmful alga Aureococcus anophagefferens revealed through ecogenomics.</title>
        <authorList>
            <person name="Gobler C.J."/>
            <person name="Berry D.L."/>
            <person name="Dyhrman S.T."/>
            <person name="Wilhelm S.W."/>
            <person name="Salamov A."/>
            <person name="Lobanov A.V."/>
            <person name="Zhang Y."/>
            <person name="Collier J.L."/>
            <person name="Wurch L.L."/>
            <person name="Kustka A.B."/>
            <person name="Dill B.D."/>
            <person name="Shah M."/>
            <person name="VerBerkmoes N.C."/>
            <person name="Kuo A."/>
            <person name="Terry A."/>
            <person name="Pangilinan J."/>
            <person name="Lindquist E.A."/>
            <person name="Lucas S."/>
            <person name="Paulsen I.T."/>
            <person name="Hattenrath-Lehmann T.K."/>
            <person name="Talmage S.C."/>
            <person name="Walker E.A."/>
            <person name="Koch F."/>
            <person name="Burson A.M."/>
            <person name="Marcoval M.A."/>
            <person name="Tang Y.Z."/>
            <person name="Lecleir G.R."/>
            <person name="Coyne K.J."/>
            <person name="Berg G.M."/>
            <person name="Bertrand E.M."/>
            <person name="Saito M.A."/>
            <person name="Gladyshev V.N."/>
            <person name="Grigoriev I.V."/>
        </authorList>
    </citation>
    <scope>NUCLEOTIDE SEQUENCE [LARGE SCALE GENOMIC DNA]</scope>
    <source>
        <strain evidence="6">CCMP 1984</strain>
    </source>
</reference>
<dbReference type="InterPro" id="IPR002014">
    <property type="entry name" value="VHS_dom"/>
</dbReference>
<dbReference type="GeneID" id="20221930"/>
<dbReference type="GO" id="GO:0016020">
    <property type="term" value="C:membrane"/>
    <property type="evidence" value="ECO:0007669"/>
    <property type="project" value="UniProtKB-SubCell"/>
</dbReference>
<comment type="subcellular location">
    <subcellularLocation>
        <location evidence="1">Membrane</location>
        <topology evidence="1">Peripheral membrane protein</topology>
    </subcellularLocation>
</comment>
<proteinExistence type="predicted"/>
<dbReference type="Gene3D" id="1.25.40.90">
    <property type="match status" value="1"/>
</dbReference>
<evidence type="ECO:0000313" key="6">
    <source>
        <dbReference type="Proteomes" id="UP000002729"/>
    </source>
</evidence>
<accession>F0YK31</accession>
<dbReference type="AlphaFoldDB" id="F0YK31"/>
<dbReference type="CDD" id="cd03561">
    <property type="entry name" value="VHS"/>
    <property type="match status" value="1"/>
</dbReference>
<dbReference type="RefSeq" id="XP_009040766.1">
    <property type="nucleotide sequence ID" value="XM_009042518.1"/>
</dbReference>
<dbReference type="EMBL" id="GL833150">
    <property type="protein sequence ID" value="EGB04513.1"/>
    <property type="molecule type" value="Genomic_DNA"/>
</dbReference>
<evidence type="ECO:0000256" key="1">
    <source>
        <dbReference type="ARBA" id="ARBA00004170"/>
    </source>
</evidence>
<feature type="region of interest" description="Disordered" evidence="3">
    <location>
        <begin position="267"/>
        <end position="307"/>
    </location>
</feature>
<gene>
    <name evidence="5" type="ORF">AURANDRAFT_38976</name>
</gene>
<dbReference type="InParanoid" id="F0YK31"/>
<dbReference type="KEGG" id="aaf:AURANDRAFT_38976"/>
<dbReference type="InterPro" id="IPR038425">
    <property type="entry name" value="GAT_sf"/>
</dbReference>
<dbReference type="PANTHER" id="PTHR45898">
    <property type="entry name" value="TOM1-LIKE PROTEIN"/>
    <property type="match status" value="1"/>
</dbReference>
<dbReference type="Gene3D" id="1.20.58.160">
    <property type="match status" value="1"/>
</dbReference>
<dbReference type="GO" id="GO:0043130">
    <property type="term" value="F:ubiquitin binding"/>
    <property type="evidence" value="ECO:0007669"/>
    <property type="project" value="InterPro"/>
</dbReference>
<dbReference type="Proteomes" id="UP000002729">
    <property type="component" value="Unassembled WGS sequence"/>
</dbReference>
<evidence type="ECO:0000313" key="5">
    <source>
        <dbReference type="EMBL" id="EGB04513.1"/>
    </source>
</evidence>
<dbReference type="SMART" id="SM00288">
    <property type="entry name" value="VHS"/>
    <property type="match status" value="1"/>
</dbReference>
<evidence type="ECO:0000256" key="3">
    <source>
        <dbReference type="SAM" id="MobiDB-lite"/>
    </source>
</evidence>
<protein>
    <recommendedName>
        <fullName evidence="4">VHS domain-containing protein</fullName>
    </recommendedName>
</protein>
<evidence type="ECO:0000256" key="2">
    <source>
        <dbReference type="ARBA" id="ARBA00023136"/>
    </source>
</evidence>
<dbReference type="InterPro" id="IPR044836">
    <property type="entry name" value="TOL_plant"/>
</dbReference>
<dbReference type="SUPFAM" id="SSF89009">
    <property type="entry name" value="GAT-like domain"/>
    <property type="match status" value="1"/>
</dbReference>
<dbReference type="InterPro" id="IPR008942">
    <property type="entry name" value="ENTH_VHS"/>
</dbReference>
<dbReference type="eggNOG" id="KOG1087">
    <property type="taxonomic scope" value="Eukaryota"/>
</dbReference>
<keyword evidence="2" id="KW-0472">Membrane</keyword>
<feature type="domain" description="VHS" evidence="4">
    <location>
        <begin position="9"/>
        <end position="137"/>
    </location>
</feature>
<dbReference type="CDD" id="cd21383">
    <property type="entry name" value="GAT_GGA_Tom1-like"/>
    <property type="match status" value="1"/>
</dbReference>
<evidence type="ECO:0000259" key="4">
    <source>
        <dbReference type="PROSITE" id="PS50179"/>
    </source>
</evidence>
<dbReference type="OMA" id="GYLPVFH"/>
<dbReference type="GO" id="GO:0043328">
    <property type="term" value="P:protein transport to vacuole involved in ubiquitin-dependent protein catabolic process via the multivesicular body sorting pathway"/>
    <property type="evidence" value="ECO:0007669"/>
    <property type="project" value="InterPro"/>
</dbReference>
<dbReference type="PANTHER" id="PTHR45898:SF4">
    <property type="entry name" value="TARGET OF MYB PROTEIN 1"/>
    <property type="match status" value="1"/>
</dbReference>
<dbReference type="PROSITE" id="PS50179">
    <property type="entry name" value="VHS"/>
    <property type="match status" value="1"/>
</dbReference>
<dbReference type="SUPFAM" id="SSF48464">
    <property type="entry name" value="ENTH/VHS domain"/>
    <property type="match status" value="1"/>
</dbReference>
<keyword evidence="6" id="KW-1185">Reference proteome</keyword>
<organism evidence="6">
    <name type="scientific">Aureococcus anophagefferens</name>
    <name type="common">Harmful bloom alga</name>
    <dbReference type="NCBI Taxonomy" id="44056"/>
    <lineage>
        <taxon>Eukaryota</taxon>
        <taxon>Sar</taxon>
        <taxon>Stramenopiles</taxon>
        <taxon>Ochrophyta</taxon>
        <taxon>Pelagophyceae</taxon>
        <taxon>Pelagomonadales</taxon>
        <taxon>Pelagomonadaceae</taxon>
        <taxon>Aureococcus</taxon>
    </lineage>
</organism>
<dbReference type="Pfam" id="PF00790">
    <property type="entry name" value="VHS"/>
    <property type="match status" value="1"/>
</dbReference>
<dbReference type="OrthoDB" id="2018246at2759"/>